<dbReference type="SUPFAM" id="SSF56524">
    <property type="entry name" value="Oxidoreductase molybdopterin-binding domain"/>
    <property type="match status" value="1"/>
</dbReference>
<evidence type="ECO:0000256" key="1">
    <source>
        <dbReference type="SAM" id="MobiDB-lite"/>
    </source>
</evidence>
<organism evidence="4 5">
    <name type="scientific">Saccharopolyspora rosea</name>
    <dbReference type="NCBI Taxonomy" id="524884"/>
    <lineage>
        <taxon>Bacteria</taxon>
        <taxon>Bacillati</taxon>
        <taxon>Actinomycetota</taxon>
        <taxon>Actinomycetes</taxon>
        <taxon>Pseudonocardiales</taxon>
        <taxon>Pseudonocardiaceae</taxon>
        <taxon>Saccharopolyspora</taxon>
    </lineage>
</organism>
<dbReference type="PANTHER" id="PTHR43032">
    <property type="entry name" value="PROTEIN-METHIONINE-SULFOXIDE REDUCTASE"/>
    <property type="match status" value="1"/>
</dbReference>
<comment type="caution">
    <text evidence="4">The sequence shown here is derived from an EMBL/GenBank/DDBJ whole genome shotgun (WGS) entry which is preliminary data.</text>
</comment>
<evidence type="ECO:0000313" key="4">
    <source>
        <dbReference type="EMBL" id="MFD0920619.1"/>
    </source>
</evidence>
<feature type="domain" description="Oxidoreductase molybdopterin-binding" evidence="3">
    <location>
        <begin position="358"/>
        <end position="490"/>
    </location>
</feature>
<evidence type="ECO:0000256" key="2">
    <source>
        <dbReference type="SAM" id="Phobius"/>
    </source>
</evidence>
<dbReference type="Gene3D" id="3.90.420.10">
    <property type="entry name" value="Oxidoreductase, molybdopterin-binding domain"/>
    <property type="match status" value="1"/>
</dbReference>
<feature type="transmembrane region" description="Helical" evidence="2">
    <location>
        <begin position="196"/>
        <end position="218"/>
    </location>
</feature>
<dbReference type="Pfam" id="PF00174">
    <property type="entry name" value="Oxidored_molyb"/>
    <property type="match status" value="1"/>
</dbReference>
<reference evidence="5" key="1">
    <citation type="journal article" date="2019" name="Int. J. Syst. Evol. Microbiol.">
        <title>The Global Catalogue of Microorganisms (GCM) 10K type strain sequencing project: providing services to taxonomists for standard genome sequencing and annotation.</title>
        <authorList>
            <consortium name="The Broad Institute Genomics Platform"/>
            <consortium name="The Broad Institute Genome Sequencing Center for Infectious Disease"/>
            <person name="Wu L."/>
            <person name="Ma J."/>
        </authorList>
    </citation>
    <scope>NUCLEOTIDE SEQUENCE [LARGE SCALE GENOMIC DNA]</scope>
    <source>
        <strain evidence="5">CCUG 56401</strain>
    </source>
</reference>
<keyword evidence="2" id="KW-1133">Transmembrane helix</keyword>
<feature type="transmembrane region" description="Helical" evidence="2">
    <location>
        <begin position="296"/>
        <end position="320"/>
    </location>
</feature>
<dbReference type="EMBL" id="JBHTIW010000008">
    <property type="protein sequence ID" value="MFD0920619.1"/>
    <property type="molecule type" value="Genomic_DNA"/>
</dbReference>
<dbReference type="InterPro" id="IPR036374">
    <property type="entry name" value="OxRdtase_Mopterin-bd_sf"/>
</dbReference>
<dbReference type="InterPro" id="IPR000572">
    <property type="entry name" value="OxRdtase_Mopterin-bd_dom"/>
</dbReference>
<feature type="transmembrane region" description="Helical" evidence="2">
    <location>
        <begin position="90"/>
        <end position="117"/>
    </location>
</feature>
<dbReference type="PANTHER" id="PTHR43032:SF2">
    <property type="entry name" value="BLL0505 PROTEIN"/>
    <property type="match status" value="1"/>
</dbReference>
<feature type="transmembrane region" description="Helical" evidence="2">
    <location>
        <begin position="155"/>
        <end position="175"/>
    </location>
</feature>
<keyword evidence="2" id="KW-0472">Membrane</keyword>
<feature type="compositionally biased region" description="Polar residues" evidence="1">
    <location>
        <begin position="1"/>
        <end position="10"/>
    </location>
</feature>
<feature type="transmembrane region" description="Helical" evidence="2">
    <location>
        <begin position="230"/>
        <end position="248"/>
    </location>
</feature>
<keyword evidence="5" id="KW-1185">Reference proteome</keyword>
<dbReference type="RefSeq" id="WP_263253705.1">
    <property type="nucleotide sequence ID" value="NZ_BAABLT010000006.1"/>
</dbReference>
<gene>
    <name evidence="4" type="ORF">ACFQ16_12770</name>
</gene>
<accession>A0ABW3FPY0</accession>
<keyword evidence="2" id="KW-0812">Transmembrane</keyword>
<protein>
    <submittedName>
        <fullName evidence="4">Molybdopterin-dependent oxidoreductase</fullName>
    </submittedName>
</protein>
<feature type="region of interest" description="Disordered" evidence="1">
    <location>
        <begin position="1"/>
        <end position="20"/>
    </location>
</feature>
<evidence type="ECO:0000313" key="5">
    <source>
        <dbReference type="Proteomes" id="UP001597018"/>
    </source>
</evidence>
<name>A0ABW3FPY0_9PSEU</name>
<proteinExistence type="predicted"/>
<sequence length="491" mass="52770">MSSGGSTHPSSDGGRDRNRRKRASAAIRFRVARAAARARAVTARVAAIVAALATGAAARARAVARRIGQAPAPPGPFRPGFWRSPLRGPWLTSVFGLVLLIGIPLLFVTGALSYAAYNPGLDPVNDQTPDKGLLGFYLFSWPTHPYWLYRLTQGVHVTLGVVLVPVLLGKLWSVIPKLFEWPPVRSLAHGLERLSLLMLVGGAVFQFVTGIINIQVYYVFPGSFYTLHFYGAWVFIAAFVLHVCLRVGRMTRALRSRSLVAELRTDLAHTRAEPPDRDRLLVPTDPAAPTMTRRGALGLVGAGSLLLLAVTAGQSIGGWLRTTAVLAPHNRDPGSGPNGFQINKTAAAVGVLPEHIGPDWRLEVRGHGPPLVLTREQLLAMRQHVADLPIACVEGWSTGNQRWSGLRLADLAALAGLPRAGSVLVESVQPSGPFSAVALRGNQIADSRSLLALRVNGADLSVDHGYPARVIVPANPGVNNTKWVHRLTFRA</sequence>
<dbReference type="Proteomes" id="UP001597018">
    <property type="component" value="Unassembled WGS sequence"/>
</dbReference>
<evidence type="ECO:0000259" key="3">
    <source>
        <dbReference type="Pfam" id="PF00174"/>
    </source>
</evidence>